<reference evidence="2 3" key="1">
    <citation type="submission" date="2019-02" db="EMBL/GenBank/DDBJ databases">
        <title>Deep-cultivation of Planctomycetes and their phenomic and genomic characterization uncovers novel biology.</title>
        <authorList>
            <person name="Wiegand S."/>
            <person name="Jogler M."/>
            <person name="Boedeker C."/>
            <person name="Pinto D."/>
            <person name="Vollmers J."/>
            <person name="Rivas-Marin E."/>
            <person name="Kohn T."/>
            <person name="Peeters S.H."/>
            <person name="Heuer A."/>
            <person name="Rast P."/>
            <person name="Oberbeckmann S."/>
            <person name="Bunk B."/>
            <person name="Jeske O."/>
            <person name="Meyerdierks A."/>
            <person name="Storesund J.E."/>
            <person name="Kallscheuer N."/>
            <person name="Luecker S."/>
            <person name="Lage O.M."/>
            <person name="Pohl T."/>
            <person name="Merkel B.J."/>
            <person name="Hornburger P."/>
            <person name="Mueller R.-W."/>
            <person name="Bruemmer F."/>
            <person name="Labrenz M."/>
            <person name="Spormann A.M."/>
            <person name="Op den Camp H."/>
            <person name="Overmann J."/>
            <person name="Amann R."/>
            <person name="Jetten M.S.M."/>
            <person name="Mascher T."/>
            <person name="Medema M.H."/>
            <person name="Devos D.P."/>
            <person name="Kaster A.-K."/>
            <person name="Ovreas L."/>
            <person name="Rohde M."/>
            <person name="Galperin M.Y."/>
            <person name="Jogler C."/>
        </authorList>
    </citation>
    <scope>NUCLEOTIDE SEQUENCE [LARGE SCALE GENOMIC DNA]</scope>
    <source>
        <strain evidence="2 3">K22_7</strain>
    </source>
</reference>
<evidence type="ECO:0000256" key="1">
    <source>
        <dbReference type="SAM" id="SignalP"/>
    </source>
</evidence>
<feature type="chain" id="PRO_5021978806" description="Nickel uptake substrate-specific transmembrane region" evidence="1">
    <location>
        <begin position="20"/>
        <end position="306"/>
    </location>
</feature>
<sequence precursor="true">MLRFALPLVGFVLVATSLADDAAEDAVLAKLGGGQLAKTFQVQVSDPDGNPIDGVTVTPWALRSSQGHGRWSGGDDLAEMPPQPVTTGPDGIATIRYPFYRDVNERTRTFSVSAILSHPDFTIDDSVHIDVPLLDDGPHKIEMSHAASISLIPLSSSPDFHIDQVYVVSSDRISSRNELPIILGRRDRRVTAVTGETLTLTLQLEPTGIETLGEYDKLAGIVFGCSTREGKQICALPEVREKMDAFARRLREADNPRDPAVLAEAFAVVAEAFDRADDLGEAAKWRVKADAEKAKLQHPTETTQSR</sequence>
<accession>A0A517NH19</accession>
<protein>
    <recommendedName>
        <fullName evidence="4">Nickel uptake substrate-specific transmembrane region</fullName>
    </recommendedName>
</protein>
<evidence type="ECO:0008006" key="4">
    <source>
        <dbReference type="Google" id="ProtNLM"/>
    </source>
</evidence>
<evidence type="ECO:0000313" key="3">
    <source>
        <dbReference type="Proteomes" id="UP000318538"/>
    </source>
</evidence>
<name>A0A517NH19_9BACT</name>
<dbReference type="Gene3D" id="2.60.40.10">
    <property type="entry name" value="Immunoglobulins"/>
    <property type="match status" value="1"/>
</dbReference>
<dbReference type="KEGG" id="rlc:K227x_48390"/>
<dbReference type="InterPro" id="IPR013783">
    <property type="entry name" value="Ig-like_fold"/>
</dbReference>
<dbReference type="RefSeq" id="WP_246146044.1">
    <property type="nucleotide sequence ID" value="NZ_CP036525.1"/>
</dbReference>
<feature type="signal peptide" evidence="1">
    <location>
        <begin position="1"/>
        <end position="19"/>
    </location>
</feature>
<organism evidence="2 3">
    <name type="scientific">Rubripirellula lacrimiformis</name>
    <dbReference type="NCBI Taxonomy" id="1930273"/>
    <lineage>
        <taxon>Bacteria</taxon>
        <taxon>Pseudomonadati</taxon>
        <taxon>Planctomycetota</taxon>
        <taxon>Planctomycetia</taxon>
        <taxon>Pirellulales</taxon>
        <taxon>Pirellulaceae</taxon>
        <taxon>Rubripirellula</taxon>
    </lineage>
</organism>
<keyword evidence="3" id="KW-1185">Reference proteome</keyword>
<keyword evidence="1" id="KW-0732">Signal</keyword>
<gene>
    <name evidence="2" type="ORF">K227x_48390</name>
</gene>
<dbReference type="AlphaFoldDB" id="A0A517NH19"/>
<dbReference type="EMBL" id="CP036525">
    <property type="protein sequence ID" value="QDT06429.1"/>
    <property type="molecule type" value="Genomic_DNA"/>
</dbReference>
<evidence type="ECO:0000313" key="2">
    <source>
        <dbReference type="EMBL" id="QDT06429.1"/>
    </source>
</evidence>
<proteinExistence type="predicted"/>
<dbReference type="Proteomes" id="UP000318538">
    <property type="component" value="Chromosome"/>
</dbReference>